<evidence type="ECO:0000256" key="1">
    <source>
        <dbReference type="ARBA" id="ARBA00004245"/>
    </source>
</evidence>
<dbReference type="FunFam" id="1.20.5.1700:FF:000001">
    <property type="entry name" value="Transforming acidic coiled-coil-containing protein 1 isoform 2"/>
    <property type="match status" value="1"/>
</dbReference>
<dbReference type="InterPro" id="IPR007707">
    <property type="entry name" value="TACC_C"/>
</dbReference>
<dbReference type="PANTHER" id="PTHR13924">
    <property type="entry name" value="TRANSFORMING ACIDIC COILED-COIL CONTAINING PROTEIN 1/2"/>
    <property type="match status" value="1"/>
</dbReference>
<gene>
    <name evidence="9" type="ORF">LSH36_769g00062</name>
</gene>
<dbReference type="InterPro" id="IPR039915">
    <property type="entry name" value="TACC"/>
</dbReference>
<evidence type="ECO:0000256" key="7">
    <source>
        <dbReference type="SAM" id="Coils"/>
    </source>
</evidence>
<evidence type="ECO:0000313" key="9">
    <source>
        <dbReference type="EMBL" id="KAK2144308.1"/>
    </source>
</evidence>
<keyword evidence="3" id="KW-0963">Cytoplasm</keyword>
<dbReference type="EMBL" id="JAODUP010000769">
    <property type="protein sequence ID" value="KAK2144308.1"/>
    <property type="molecule type" value="Genomic_DNA"/>
</dbReference>
<dbReference type="Gene3D" id="1.20.5.1700">
    <property type="match status" value="1"/>
</dbReference>
<evidence type="ECO:0000313" key="10">
    <source>
        <dbReference type="Proteomes" id="UP001208570"/>
    </source>
</evidence>
<evidence type="ECO:0000256" key="4">
    <source>
        <dbReference type="ARBA" id="ARBA00022553"/>
    </source>
</evidence>
<keyword evidence="5 7" id="KW-0175">Coiled coil</keyword>
<accession>A0AAD9MU85</accession>
<dbReference type="GO" id="GO:0005737">
    <property type="term" value="C:cytoplasm"/>
    <property type="evidence" value="ECO:0007669"/>
    <property type="project" value="TreeGrafter"/>
</dbReference>
<feature type="coiled-coil region" evidence="7">
    <location>
        <begin position="1"/>
        <end position="28"/>
    </location>
</feature>
<keyword evidence="6" id="KW-0206">Cytoskeleton</keyword>
<protein>
    <recommendedName>
        <fullName evidence="8">Transforming acidic coiled-coil-containing protein C-terminal domain-containing protein</fullName>
    </recommendedName>
</protein>
<keyword evidence="10" id="KW-1185">Reference proteome</keyword>
<organism evidence="9 10">
    <name type="scientific">Paralvinella palmiformis</name>
    <dbReference type="NCBI Taxonomy" id="53620"/>
    <lineage>
        <taxon>Eukaryota</taxon>
        <taxon>Metazoa</taxon>
        <taxon>Spiralia</taxon>
        <taxon>Lophotrochozoa</taxon>
        <taxon>Annelida</taxon>
        <taxon>Polychaeta</taxon>
        <taxon>Sedentaria</taxon>
        <taxon>Canalipalpata</taxon>
        <taxon>Terebellida</taxon>
        <taxon>Terebelliformia</taxon>
        <taxon>Alvinellidae</taxon>
        <taxon>Paralvinella</taxon>
    </lineage>
</organism>
<comment type="subcellular location">
    <subcellularLocation>
        <location evidence="1">Cytoplasm</location>
        <location evidence="1">Cytoskeleton</location>
    </subcellularLocation>
</comment>
<sequence length="146" mass="17162">MAQLQQVIVEVESERDKVESDLNTIESAFADLYHRYEQLRLTVEGFKKNEATWKTEIEDHVQKLDKQEQKYRLLKKHVEGKLEEANQKVEKVSKVNQNEITWLKAALKRAEMKVDSLEQQLEQKAKENKELTSICDDLFRAQDSAK</sequence>
<keyword evidence="4" id="KW-0597">Phosphoprotein</keyword>
<evidence type="ECO:0000256" key="5">
    <source>
        <dbReference type="ARBA" id="ARBA00023054"/>
    </source>
</evidence>
<dbReference type="GO" id="GO:0005856">
    <property type="term" value="C:cytoskeleton"/>
    <property type="evidence" value="ECO:0007669"/>
    <property type="project" value="UniProtKB-SubCell"/>
</dbReference>
<reference evidence="9" key="1">
    <citation type="journal article" date="2023" name="Mol. Biol. Evol.">
        <title>Third-Generation Sequencing Reveals the Adaptive Role of the Epigenome in Three Deep-Sea Polychaetes.</title>
        <authorList>
            <person name="Perez M."/>
            <person name="Aroh O."/>
            <person name="Sun Y."/>
            <person name="Lan Y."/>
            <person name="Juniper S.K."/>
            <person name="Young C.R."/>
            <person name="Angers B."/>
            <person name="Qian P.Y."/>
        </authorList>
    </citation>
    <scope>NUCLEOTIDE SEQUENCE</scope>
    <source>
        <strain evidence="9">P08H-3</strain>
    </source>
</reference>
<evidence type="ECO:0000256" key="2">
    <source>
        <dbReference type="ARBA" id="ARBA00009423"/>
    </source>
</evidence>
<evidence type="ECO:0000256" key="3">
    <source>
        <dbReference type="ARBA" id="ARBA00022490"/>
    </source>
</evidence>
<proteinExistence type="inferred from homology"/>
<evidence type="ECO:0000259" key="8">
    <source>
        <dbReference type="Pfam" id="PF05010"/>
    </source>
</evidence>
<dbReference type="PANTHER" id="PTHR13924:SF10">
    <property type="entry name" value="TRANSFORMING ACIDIC COILED-COIL PROTEIN, ISOFORM K"/>
    <property type="match status" value="1"/>
</dbReference>
<evidence type="ECO:0000256" key="6">
    <source>
        <dbReference type="ARBA" id="ARBA00023212"/>
    </source>
</evidence>
<comment type="similarity">
    <text evidence="2">Belongs to the TACC family.</text>
</comment>
<feature type="domain" description="Transforming acidic coiled-coil-containing protein C-terminal" evidence="8">
    <location>
        <begin position="4"/>
        <end position="138"/>
    </location>
</feature>
<dbReference type="GO" id="GO:0007052">
    <property type="term" value="P:mitotic spindle organization"/>
    <property type="evidence" value="ECO:0007669"/>
    <property type="project" value="InterPro"/>
</dbReference>
<dbReference type="AlphaFoldDB" id="A0AAD9MU85"/>
<dbReference type="Proteomes" id="UP001208570">
    <property type="component" value="Unassembled WGS sequence"/>
</dbReference>
<feature type="coiled-coil region" evidence="7">
    <location>
        <begin position="57"/>
        <end position="134"/>
    </location>
</feature>
<comment type="caution">
    <text evidence="9">The sequence shown here is derived from an EMBL/GenBank/DDBJ whole genome shotgun (WGS) entry which is preliminary data.</text>
</comment>
<name>A0AAD9MU85_9ANNE</name>
<dbReference type="Pfam" id="PF05010">
    <property type="entry name" value="TACC_C"/>
    <property type="match status" value="1"/>
</dbReference>